<dbReference type="EMBL" id="SELW01000262">
    <property type="protein sequence ID" value="TID29760.1"/>
    <property type="molecule type" value="Genomic_DNA"/>
</dbReference>
<feature type="compositionally biased region" description="Polar residues" evidence="1">
    <location>
        <begin position="9"/>
        <end position="29"/>
    </location>
</feature>
<feature type="compositionally biased region" description="Basic residues" evidence="1">
    <location>
        <begin position="336"/>
        <end position="345"/>
    </location>
</feature>
<reference evidence="2 3" key="1">
    <citation type="journal article" date="2019" name="Front. Genet.">
        <title>Whole-Genome Sequencing of the Opportunistic Yeast Pathogen Candida inconspicua Uncovers Its Hybrid Origin.</title>
        <authorList>
            <person name="Mixao V."/>
            <person name="Hansen A.P."/>
            <person name="Saus E."/>
            <person name="Boekhout T."/>
            <person name="Lass-Florl C."/>
            <person name="Gabaldon T."/>
        </authorList>
    </citation>
    <scope>NUCLEOTIDE SEQUENCE [LARGE SCALE GENOMIC DNA]</scope>
    <source>
        <strain evidence="2 3">CBS 180</strain>
    </source>
</reference>
<dbReference type="Pfam" id="PF00687">
    <property type="entry name" value="Ribosomal_L1"/>
    <property type="match status" value="1"/>
</dbReference>
<name>A0A4V4NFX4_9ASCO</name>
<organism evidence="2 3">
    <name type="scientific">Pichia inconspicua</name>
    <dbReference type="NCBI Taxonomy" id="52247"/>
    <lineage>
        <taxon>Eukaryota</taxon>
        <taxon>Fungi</taxon>
        <taxon>Dikarya</taxon>
        <taxon>Ascomycota</taxon>
        <taxon>Saccharomycotina</taxon>
        <taxon>Pichiomycetes</taxon>
        <taxon>Pichiales</taxon>
        <taxon>Pichiaceae</taxon>
        <taxon>Pichia</taxon>
    </lineage>
</organism>
<protein>
    <recommendedName>
        <fullName evidence="4">Ribosomal protein L1</fullName>
    </recommendedName>
</protein>
<dbReference type="InterPro" id="IPR016095">
    <property type="entry name" value="Ribosomal_uL1_3-a/b-sand"/>
</dbReference>
<gene>
    <name evidence="2" type="ORF">CANINC_001678</name>
</gene>
<accession>A0A4V4NFX4</accession>
<evidence type="ECO:0000313" key="2">
    <source>
        <dbReference type="EMBL" id="TID29760.1"/>
    </source>
</evidence>
<feature type="region of interest" description="Disordered" evidence="1">
    <location>
        <begin position="322"/>
        <end position="345"/>
    </location>
</feature>
<dbReference type="CDD" id="cd00403">
    <property type="entry name" value="Ribosomal_L1"/>
    <property type="match status" value="1"/>
</dbReference>
<keyword evidence="3" id="KW-1185">Reference proteome</keyword>
<dbReference type="InterPro" id="IPR023674">
    <property type="entry name" value="Ribosomal_uL1-like"/>
</dbReference>
<dbReference type="Proteomes" id="UP000307173">
    <property type="component" value="Unassembled WGS sequence"/>
</dbReference>
<evidence type="ECO:0000313" key="3">
    <source>
        <dbReference type="Proteomes" id="UP000307173"/>
    </source>
</evidence>
<dbReference type="AlphaFoldDB" id="A0A4V4NFX4"/>
<dbReference type="InterPro" id="IPR028364">
    <property type="entry name" value="Ribosomal_uL1/biogenesis"/>
</dbReference>
<dbReference type="SUPFAM" id="SSF56808">
    <property type="entry name" value="Ribosomal protein L1"/>
    <property type="match status" value="1"/>
</dbReference>
<dbReference type="Gene3D" id="3.40.50.790">
    <property type="match status" value="1"/>
</dbReference>
<comment type="caution">
    <text evidence="2">The sequence shown here is derived from an EMBL/GenBank/DDBJ whole genome shotgun (WGS) entry which is preliminary data.</text>
</comment>
<dbReference type="STRING" id="52247.A0A4V4NFX4"/>
<sequence length="345" mass="39308">MPPRKTRLRTAQQESTGKNDNEDSVQTSSKISIKDNIIEKAVHALSEWNKSQSQTSNKKDLFETDDDDIPLVLQVTANKYFSQNNILKPRMLEVPHPIYDLDDMKVCLFVKDDLFDESELERLEILKEKELKNLSQIITVRELKTKYHSYEARRKLLSEFDLFLTDSSIANMIPKLLGKTFFSSPKMPLTVVITEKKKLSLEKLTKNFIKASRSIGFILPMGTNTSFKLGMLGQDLKKLSENISTIAKYLEQFPIRLIQLKLNGSPSIPIYLTKKIYENEDIVSSDSKNTEVNEITPSIYVDGLKELGLDESEAAALFGTKKRAHLSEEDPSQSRATKKNKKLKA</sequence>
<evidence type="ECO:0008006" key="4">
    <source>
        <dbReference type="Google" id="ProtNLM"/>
    </source>
</evidence>
<feature type="region of interest" description="Disordered" evidence="1">
    <location>
        <begin position="1"/>
        <end position="29"/>
    </location>
</feature>
<dbReference type="OrthoDB" id="10251727at2759"/>
<proteinExistence type="predicted"/>
<evidence type="ECO:0000256" key="1">
    <source>
        <dbReference type="SAM" id="MobiDB-lite"/>
    </source>
</evidence>